<reference evidence="7 8" key="1">
    <citation type="submission" date="2015-09" db="EMBL/GenBank/DDBJ databases">
        <title>Genome sequence of Acetobacterium wieringae DSM 1911.</title>
        <authorList>
            <person name="Poehlein A."/>
            <person name="Bengelsdorf F.R."/>
            <person name="Schiel-Bengelsdorf B."/>
            <person name="Duerre P."/>
            <person name="Daniel R."/>
        </authorList>
    </citation>
    <scope>NUCLEOTIDE SEQUENCE [LARGE SCALE GENOMIC DNA]</scope>
    <source>
        <strain evidence="7 8">DSM 1911</strain>
    </source>
</reference>
<dbReference type="STRING" id="52694.ACWI_22710"/>
<evidence type="ECO:0000256" key="1">
    <source>
        <dbReference type="ARBA" id="ARBA00010757"/>
    </source>
</evidence>
<keyword evidence="6" id="KW-0067">ATP-binding</keyword>
<dbReference type="InterPro" id="IPR003837">
    <property type="entry name" value="GatC"/>
</dbReference>
<dbReference type="NCBIfam" id="TIGR00135">
    <property type="entry name" value="gatC"/>
    <property type="match status" value="1"/>
</dbReference>
<comment type="similarity">
    <text evidence="1 6">Belongs to the GatC family.</text>
</comment>
<dbReference type="AlphaFoldDB" id="A0A1F2PH68"/>
<dbReference type="SUPFAM" id="SSF141000">
    <property type="entry name" value="Glu-tRNAGln amidotransferase C subunit"/>
    <property type="match status" value="1"/>
</dbReference>
<comment type="subunit">
    <text evidence="2 6">Heterotrimer of A, B and C subunits.</text>
</comment>
<keyword evidence="6 7" id="KW-0436">Ligase</keyword>
<dbReference type="PANTHER" id="PTHR15004:SF0">
    <property type="entry name" value="GLUTAMYL-TRNA(GLN) AMIDOTRANSFERASE SUBUNIT C, MITOCHONDRIAL"/>
    <property type="match status" value="1"/>
</dbReference>
<proteinExistence type="inferred from homology"/>
<keyword evidence="6" id="KW-0547">Nucleotide-binding</keyword>
<dbReference type="Proteomes" id="UP000176244">
    <property type="component" value="Unassembled WGS sequence"/>
</dbReference>
<dbReference type="GO" id="GO:0006450">
    <property type="term" value="P:regulation of translational fidelity"/>
    <property type="evidence" value="ECO:0007669"/>
    <property type="project" value="InterPro"/>
</dbReference>
<organism evidence="7 8">
    <name type="scientific">Acetobacterium wieringae</name>
    <dbReference type="NCBI Taxonomy" id="52694"/>
    <lineage>
        <taxon>Bacteria</taxon>
        <taxon>Bacillati</taxon>
        <taxon>Bacillota</taxon>
        <taxon>Clostridia</taxon>
        <taxon>Eubacteriales</taxon>
        <taxon>Eubacteriaceae</taxon>
        <taxon>Acetobacterium</taxon>
    </lineage>
</organism>
<dbReference type="InterPro" id="IPR036113">
    <property type="entry name" value="Asp/Glu-ADT_sf_sub_c"/>
</dbReference>
<accession>A0A1F2PH68</accession>
<keyword evidence="6" id="KW-0648">Protein biosynthesis</keyword>
<comment type="catalytic activity">
    <reaction evidence="4 6">
        <text>L-aspartyl-tRNA(Asn) + L-glutamine + ATP + H2O = L-asparaginyl-tRNA(Asn) + L-glutamate + ADP + phosphate + 2 H(+)</text>
        <dbReference type="Rhea" id="RHEA:14513"/>
        <dbReference type="Rhea" id="RHEA-COMP:9674"/>
        <dbReference type="Rhea" id="RHEA-COMP:9677"/>
        <dbReference type="ChEBI" id="CHEBI:15377"/>
        <dbReference type="ChEBI" id="CHEBI:15378"/>
        <dbReference type="ChEBI" id="CHEBI:29985"/>
        <dbReference type="ChEBI" id="CHEBI:30616"/>
        <dbReference type="ChEBI" id="CHEBI:43474"/>
        <dbReference type="ChEBI" id="CHEBI:58359"/>
        <dbReference type="ChEBI" id="CHEBI:78515"/>
        <dbReference type="ChEBI" id="CHEBI:78516"/>
        <dbReference type="ChEBI" id="CHEBI:456216"/>
    </reaction>
</comment>
<comment type="function">
    <text evidence="3 6">Allows the formation of correctly charged Asn-tRNA(Asn) or Gln-tRNA(Gln) through the transamidation of misacylated Asp-tRNA(Asn) or Glu-tRNA(Gln) in organisms which lack either or both of asparaginyl-tRNA or glutaminyl-tRNA synthetases. The reaction takes place in the presence of glutamine and ATP through an activated phospho-Asp-tRNA(Asn) or phospho-Glu-tRNA(Gln).</text>
</comment>
<dbReference type="EMBL" id="LKEU01000033">
    <property type="protein sequence ID" value="OFV70066.1"/>
    <property type="molecule type" value="Genomic_DNA"/>
</dbReference>
<dbReference type="OrthoDB" id="9813938at2"/>
<dbReference type="GO" id="GO:0070681">
    <property type="term" value="P:glutaminyl-tRNAGln biosynthesis via transamidation"/>
    <property type="evidence" value="ECO:0007669"/>
    <property type="project" value="TreeGrafter"/>
</dbReference>
<evidence type="ECO:0000256" key="2">
    <source>
        <dbReference type="ARBA" id="ARBA00011123"/>
    </source>
</evidence>
<sequence>MSLIREDVTYVANLARLEFSEDEVTALADQLGAVLDYAETLSGLDTSQIKATEHVLAVQNVFREDEIKSCLSNEDALANAPESEAGCFKVPRVME</sequence>
<dbReference type="GO" id="GO:0006412">
    <property type="term" value="P:translation"/>
    <property type="evidence" value="ECO:0007669"/>
    <property type="project" value="UniProtKB-UniRule"/>
</dbReference>
<gene>
    <name evidence="6 7" type="primary">gatC</name>
    <name evidence="7" type="ORF">ACWI_22710</name>
</gene>
<evidence type="ECO:0000256" key="6">
    <source>
        <dbReference type="HAMAP-Rule" id="MF_00122"/>
    </source>
</evidence>
<comment type="caution">
    <text evidence="7">The sequence shown here is derived from an EMBL/GenBank/DDBJ whole genome shotgun (WGS) entry which is preliminary data.</text>
</comment>
<dbReference type="HAMAP" id="MF_00122">
    <property type="entry name" value="GatC"/>
    <property type="match status" value="1"/>
</dbReference>
<dbReference type="GO" id="GO:0050567">
    <property type="term" value="F:glutaminyl-tRNA synthase (glutamine-hydrolyzing) activity"/>
    <property type="evidence" value="ECO:0007669"/>
    <property type="project" value="UniProtKB-UniRule"/>
</dbReference>
<dbReference type="GO" id="GO:0005524">
    <property type="term" value="F:ATP binding"/>
    <property type="evidence" value="ECO:0007669"/>
    <property type="project" value="UniProtKB-KW"/>
</dbReference>
<dbReference type="Pfam" id="PF02686">
    <property type="entry name" value="GatC"/>
    <property type="match status" value="1"/>
</dbReference>
<dbReference type="Gene3D" id="1.10.20.60">
    <property type="entry name" value="Glu-tRNAGln amidotransferase C subunit, N-terminal domain"/>
    <property type="match status" value="1"/>
</dbReference>
<dbReference type="GO" id="GO:0016740">
    <property type="term" value="F:transferase activity"/>
    <property type="evidence" value="ECO:0007669"/>
    <property type="project" value="UniProtKB-KW"/>
</dbReference>
<dbReference type="EC" id="6.3.5.-" evidence="6"/>
<dbReference type="RefSeq" id="WP_070371556.1">
    <property type="nucleotide sequence ID" value="NZ_LKEU01000033.1"/>
</dbReference>
<evidence type="ECO:0000256" key="3">
    <source>
        <dbReference type="ARBA" id="ARBA00024799"/>
    </source>
</evidence>
<dbReference type="GO" id="GO:0050566">
    <property type="term" value="F:asparaginyl-tRNA synthase (glutamine-hydrolyzing) activity"/>
    <property type="evidence" value="ECO:0007669"/>
    <property type="project" value="RHEA"/>
</dbReference>
<keyword evidence="7" id="KW-0808">Transferase</keyword>
<dbReference type="PANTHER" id="PTHR15004">
    <property type="entry name" value="GLUTAMYL-TRNA(GLN) AMIDOTRANSFERASE SUBUNIT C, MITOCHONDRIAL"/>
    <property type="match status" value="1"/>
</dbReference>
<evidence type="ECO:0000313" key="7">
    <source>
        <dbReference type="EMBL" id="OFV70066.1"/>
    </source>
</evidence>
<protein>
    <recommendedName>
        <fullName evidence="6">Aspartyl/glutamyl-tRNA(Asn/Gln) amidotransferase subunit C</fullName>
        <shortName evidence="6">Asp/Glu-ADT subunit C</shortName>
        <ecNumber evidence="6">6.3.5.-</ecNumber>
    </recommendedName>
</protein>
<name>A0A1F2PH68_9FIRM</name>
<evidence type="ECO:0000256" key="4">
    <source>
        <dbReference type="ARBA" id="ARBA00047380"/>
    </source>
</evidence>
<evidence type="ECO:0000313" key="8">
    <source>
        <dbReference type="Proteomes" id="UP000176244"/>
    </source>
</evidence>
<comment type="catalytic activity">
    <reaction evidence="5 6">
        <text>L-glutamyl-tRNA(Gln) + L-glutamine + ATP + H2O = L-glutaminyl-tRNA(Gln) + L-glutamate + ADP + phosphate + H(+)</text>
        <dbReference type="Rhea" id="RHEA:17521"/>
        <dbReference type="Rhea" id="RHEA-COMP:9681"/>
        <dbReference type="Rhea" id="RHEA-COMP:9684"/>
        <dbReference type="ChEBI" id="CHEBI:15377"/>
        <dbReference type="ChEBI" id="CHEBI:15378"/>
        <dbReference type="ChEBI" id="CHEBI:29985"/>
        <dbReference type="ChEBI" id="CHEBI:30616"/>
        <dbReference type="ChEBI" id="CHEBI:43474"/>
        <dbReference type="ChEBI" id="CHEBI:58359"/>
        <dbReference type="ChEBI" id="CHEBI:78520"/>
        <dbReference type="ChEBI" id="CHEBI:78521"/>
        <dbReference type="ChEBI" id="CHEBI:456216"/>
    </reaction>
</comment>
<evidence type="ECO:0000256" key="5">
    <source>
        <dbReference type="ARBA" id="ARBA00047913"/>
    </source>
</evidence>